<dbReference type="GeneID" id="31001383"/>
<proteinExistence type="predicted"/>
<dbReference type="RefSeq" id="XP_020123248.1">
    <property type="nucleotide sequence ID" value="XM_020261312.1"/>
</dbReference>
<dbReference type="OrthoDB" id="2943660at2759"/>
<sequence length="368" mass="40337">MSRKYAFSSPAIVYPSPTSPGVEPCLWEDARATEVGFYGPPGASDGHLSSSAVVQYMPSPREESAATAASFKTRADPQELVGMCSCLDRLGLIQKQLYNLDLDFTMWSFNSTVDLVTTSLSSCHIFLNCVACPKDAGNLPLMLSLLDHTFNVLNQLLFHRTNRNSPGSWDGQQYNSPIPYDYALALQDCILEQAVSTSFQIVISLREIAENEIANHGSHLDHINDGISSSDFSSPASGIERPAREQYNFKGLIIPEGGQPDFNQTPFQQRMHDFECAPIKPSGWLSSEDVNHFIEVIRRYETIIGDLQALVAHNASSAAAVAQPVLAPASWSISNVSDASATGNGLYHFQPQQQQHRKFSSYDVVGLS</sequence>
<accession>A0A1Q5QAZ7</accession>
<protein>
    <submittedName>
        <fullName evidence="1">Uncharacterized protein</fullName>
    </submittedName>
</protein>
<keyword evidence="2" id="KW-1185">Reference proteome</keyword>
<name>A0A1Q5QAZ7_TALAT</name>
<reference evidence="1 2" key="1">
    <citation type="submission" date="2015-06" db="EMBL/GenBank/DDBJ databases">
        <title>Talaromyces atroroseus IBT 11181 draft genome.</title>
        <authorList>
            <person name="Rasmussen K.B."/>
            <person name="Rasmussen S."/>
            <person name="Petersen B."/>
            <person name="Sicheritz-Ponten T."/>
            <person name="Mortensen U.H."/>
            <person name="Thrane U."/>
        </authorList>
    </citation>
    <scope>NUCLEOTIDE SEQUENCE [LARGE SCALE GENOMIC DNA]</scope>
    <source>
        <strain evidence="1 2">IBT 11181</strain>
    </source>
</reference>
<dbReference type="STRING" id="1441469.A0A1Q5QAZ7"/>
<dbReference type="EMBL" id="LFMY01000002">
    <property type="protein sequence ID" value="OKL63127.1"/>
    <property type="molecule type" value="Genomic_DNA"/>
</dbReference>
<gene>
    <name evidence="1" type="ORF">UA08_01628</name>
</gene>
<organism evidence="1 2">
    <name type="scientific">Talaromyces atroroseus</name>
    <dbReference type="NCBI Taxonomy" id="1441469"/>
    <lineage>
        <taxon>Eukaryota</taxon>
        <taxon>Fungi</taxon>
        <taxon>Dikarya</taxon>
        <taxon>Ascomycota</taxon>
        <taxon>Pezizomycotina</taxon>
        <taxon>Eurotiomycetes</taxon>
        <taxon>Eurotiomycetidae</taxon>
        <taxon>Eurotiales</taxon>
        <taxon>Trichocomaceae</taxon>
        <taxon>Talaromyces</taxon>
        <taxon>Talaromyces sect. Trachyspermi</taxon>
    </lineage>
</organism>
<evidence type="ECO:0000313" key="1">
    <source>
        <dbReference type="EMBL" id="OKL63127.1"/>
    </source>
</evidence>
<evidence type="ECO:0000313" key="2">
    <source>
        <dbReference type="Proteomes" id="UP000214365"/>
    </source>
</evidence>
<dbReference type="AlphaFoldDB" id="A0A1Q5QAZ7"/>
<dbReference type="Proteomes" id="UP000214365">
    <property type="component" value="Unassembled WGS sequence"/>
</dbReference>
<comment type="caution">
    <text evidence="1">The sequence shown here is derived from an EMBL/GenBank/DDBJ whole genome shotgun (WGS) entry which is preliminary data.</text>
</comment>